<evidence type="ECO:0000256" key="1">
    <source>
        <dbReference type="SAM" id="MobiDB-lite"/>
    </source>
</evidence>
<sequence length="189" mass="22168">MKPPTTYAEWVKYLKKFAEQSAADDELLAGMEAGKLSWIEGVGDKLSGRLNACFTKRLDDLQNKFHREQTFGSDRLSEFTRAIANLRARFRPLRQLANLPGFPDELKTRWDQHLHAVAQDMQNKLMEQLEERSKHEKRYEIFLVELKRNPIIVPGTGIKEKKIEQEYSKKPNREIKQENSTKRTRKLLI</sequence>
<feature type="region of interest" description="Disordered" evidence="1">
    <location>
        <begin position="164"/>
        <end position="189"/>
    </location>
</feature>
<accession>A0A2G6E1N3</accession>
<reference evidence="2 3" key="1">
    <citation type="submission" date="2017-10" db="EMBL/GenBank/DDBJ databases">
        <title>Novel microbial diversity and functional potential in the marine mammal oral microbiome.</title>
        <authorList>
            <person name="Dudek N.K."/>
            <person name="Sun C.L."/>
            <person name="Burstein D."/>
            <person name="Kantor R.S."/>
            <person name="Aliaga Goltsman D.S."/>
            <person name="Bik E.M."/>
            <person name="Thomas B.C."/>
            <person name="Banfield J.F."/>
            <person name="Relman D.A."/>
        </authorList>
    </citation>
    <scope>NUCLEOTIDE SEQUENCE [LARGE SCALE GENOMIC DNA]</scope>
    <source>
        <strain evidence="2">DOLZORAL124_49_17</strain>
    </source>
</reference>
<proteinExistence type="predicted"/>
<organism evidence="2 3">
    <name type="scientific">candidate division KSB3 bacterium</name>
    <dbReference type="NCBI Taxonomy" id="2044937"/>
    <lineage>
        <taxon>Bacteria</taxon>
        <taxon>candidate division KSB3</taxon>
    </lineage>
</organism>
<dbReference type="EMBL" id="PDPS01000040">
    <property type="protein sequence ID" value="PID55999.1"/>
    <property type="molecule type" value="Genomic_DNA"/>
</dbReference>
<evidence type="ECO:0000313" key="3">
    <source>
        <dbReference type="Proteomes" id="UP000229740"/>
    </source>
</evidence>
<dbReference type="AlphaFoldDB" id="A0A2G6E1N3"/>
<evidence type="ECO:0000313" key="2">
    <source>
        <dbReference type="EMBL" id="PID55999.1"/>
    </source>
</evidence>
<comment type="caution">
    <text evidence="2">The sequence shown here is derived from an EMBL/GenBank/DDBJ whole genome shotgun (WGS) entry which is preliminary data.</text>
</comment>
<dbReference type="Proteomes" id="UP000229740">
    <property type="component" value="Unassembled WGS sequence"/>
</dbReference>
<name>A0A2G6E1N3_9BACT</name>
<feature type="compositionally biased region" description="Basic and acidic residues" evidence="1">
    <location>
        <begin position="164"/>
        <end position="181"/>
    </location>
</feature>
<protein>
    <submittedName>
        <fullName evidence="2">Uncharacterized protein</fullName>
    </submittedName>
</protein>
<gene>
    <name evidence="2" type="ORF">CSB45_13680</name>
</gene>